<feature type="compositionally biased region" description="Basic residues" evidence="1">
    <location>
        <begin position="67"/>
        <end position="77"/>
    </location>
</feature>
<feature type="region of interest" description="Disordered" evidence="1">
    <location>
        <begin position="67"/>
        <end position="86"/>
    </location>
</feature>
<dbReference type="EMBL" id="CM008049">
    <property type="protein sequence ID" value="PVH47301.1"/>
    <property type="molecule type" value="Genomic_DNA"/>
</dbReference>
<protein>
    <submittedName>
        <fullName evidence="2">Uncharacterized protein</fullName>
    </submittedName>
</protein>
<proteinExistence type="predicted"/>
<gene>
    <name evidence="2" type="ORF">PAHAL_4G031900</name>
</gene>
<accession>A0A2T8JBM7</accession>
<reference evidence="2" key="1">
    <citation type="submission" date="2018-04" db="EMBL/GenBank/DDBJ databases">
        <title>WGS assembly of Panicum hallii.</title>
        <authorList>
            <person name="Lovell J."/>
            <person name="Jenkins J."/>
            <person name="Lowry D."/>
            <person name="Mamidi S."/>
            <person name="Sreedasyam A."/>
            <person name="Weng X."/>
            <person name="Barry K."/>
            <person name="Bonette J."/>
            <person name="Campitelli B."/>
            <person name="Daum C."/>
            <person name="Gordon S."/>
            <person name="Gould B."/>
            <person name="Lipzen A."/>
            <person name="Macqueen A."/>
            <person name="Palacio-Mejia J."/>
            <person name="Plott C."/>
            <person name="Shakirov E."/>
            <person name="Shu S."/>
            <person name="Yoshinaga Y."/>
            <person name="Zane M."/>
            <person name="Rokhsar D."/>
            <person name="Grimwood J."/>
            <person name="Schmutz J."/>
            <person name="Juenger T."/>
        </authorList>
    </citation>
    <scope>NUCLEOTIDE SEQUENCE [LARGE SCALE GENOMIC DNA]</scope>
    <source>
        <strain evidence="2">FIL2</strain>
    </source>
</reference>
<dbReference type="Gramene" id="PVH47301">
    <property type="protein sequence ID" value="PVH47301"/>
    <property type="gene ID" value="PAHAL_4G031900"/>
</dbReference>
<dbReference type="AlphaFoldDB" id="A0A2T8JBM7"/>
<evidence type="ECO:0000256" key="1">
    <source>
        <dbReference type="SAM" id="MobiDB-lite"/>
    </source>
</evidence>
<dbReference type="Proteomes" id="UP000243499">
    <property type="component" value="Chromosome 4"/>
</dbReference>
<name>A0A2T8JBM7_9POAL</name>
<organism evidence="2">
    <name type="scientific">Panicum hallii</name>
    <dbReference type="NCBI Taxonomy" id="206008"/>
    <lineage>
        <taxon>Eukaryota</taxon>
        <taxon>Viridiplantae</taxon>
        <taxon>Streptophyta</taxon>
        <taxon>Embryophyta</taxon>
        <taxon>Tracheophyta</taxon>
        <taxon>Spermatophyta</taxon>
        <taxon>Magnoliopsida</taxon>
        <taxon>Liliopsida</taxon>
        <taxon>Poales</taxon>
        <taxon>Poaceae</taxon>
        <taxon>PACMAD clade</taxon>
        <taxon>Panicoideae</taxon>
        <taxon>Panicodae</taxon>
        <taxon>Paniceae</taxon>
        <taxon>Panicinae</taxon>
        <taxon>Panicum</taxon>
        <taxon>Panicum sect. Panicum</taxon>
    </lineage>
</organism>
<evidence type="ECO:0000313" key="2">
    <source>
        <dbReference type="EMBL" id="PVH47301.1"/>
    </source>
</evidence>
<sequence length="160" mass="16842">MQVSADVSSRCRMLANPPLRLPAGRRFGSSACSTGRCSSLSPCNLGNLAAMASFPTAPVPHIERIHGRHSTQGHRRSVAGTPRAADSCSRRRLPAIAITYSPPRRATADTAETAWSDLATAPLRASMLPRLWQPQSLGRALLGRTDEGSAGAVCGGGGRR</sequence>